<reference evidence="1 2" key="1">
    <citation type="submission" date="2016-08" db="EMBL/GenBank/DDBJ databases">
        <authorList>
            <consortium name="Lentinula edodes genome sequencing consortium"/>
            <person name="Sakamoto Y."/>
            <person name="Nakade K."/>
            <person name="Sato S."/>
            <person name="Yoshida Y."/>
            <person name="Miyazaki K."/>
            <person name="Natsume S."/>
            <person name="Konno N."/>
        </authorList>
    </citation>
    <scope>NUCLEOTIDE SEQUENCE [LARGE SCALE GENOMIC DNA]</scope>
    <source>
        <strain evidence="1 2">NBRC 111202</strain>
    </source>
</reference>
<evidence type="ECO:0000313" key="2">
    <source>
        <dbReference type="Proteomes" id="UP000188533"/>
    </source>
</evidence>
<organism evidence="1 2">
    <name type="scientific">Lentinula edodes</name>
    <name type="common">Shiitake mushroom</name>
    <name type="synonym">Lentinus edodes</name>
    <dbReference type="NCBI Taxonomy" id="5353"/>
    <lineage>
        <taxon>Eukaryota</taxon>
        <taxon>Fungi</taxon>
        <taxon>Dikarya</taxon>
        <taxon>Basidiomycota</taxon>
        <taxon>Agaricomycotina</taxon>
        <taxon>Agaricomycetes</taxon>
        <taxon>Agaricomycetidae</taxon>
        <taxon>Agaricales</taxon>
        <taxon>Marasmiineae</taxon>
        <taxon>Omphalotaceae</taxon>
        <taxon>Lentinula</taxon>
    </lineage>
</organism>
<protein>
    <submittedName>
        <fullName evidence="1">Uncharacterized protein</fullName>
    </submittedName>
</protein>
<dbReference type="Proteomes" id="UP000188533">
    <property type="component" value="Unassembled WGS sequence"/>
</dbReference>
<reference evidence="1 2" key="2">
    <citation type="submission" date="2017-02" db="EMBL/GenBank/DDBJ databases">
        <title>A genome survey and senescence transcriptome analysis in Lentinula edodes.</title>
        <authorList>
            <person name="Sakamoto Y."/>
            <person name="Nakade K."/>
            <person name="Sato S."/>
            <person name="Yoshida Y."/>
            <person name="Miyazaki K."/>
            <person name="Natsume S."/>
            <person name="Konno N."/>
        </authorList>
    </citation>
    <scope>NUCLEOTIDE SEQUENCE [LARGE SCALE GENOMIC DNA]</scope>
    <source>
        <strain evidence="1 2">NBRC 111202</strain>
    </source>
</reference>
<keyword evidence="2" id="KW-1185">Reference proteome</keyword>
<dbReference type="EMBL" id="BDGU01000609">
    <property type="protein sequence ID" value="GAW08228.1"/>
    <property type="molecule type" value="Genomic_DNA"/>
</dbReference>
<evidence type="ECO:0000313" key="1">
    <source>
        <dbReference type="EMBL" id="GAW08228.1"/>
    </source>
</evidence>
<sequence length="67" mass="7709">MKLRLHLLNYSLHFGKMTWVSPHAMTTPLNIEILPQIIHNSARYCPAIIPFNNVANLISTVHSFIRL</sequence>
<proteinExistence type="predicted"/>
<comment type="caution">
    <text evidence="1">The sequence shown here is derived from an EMBL/GenBank/DDBJ whole genome shotgun (WGS) entry which is preliminary data.</text>
</comment>
<gene>
    <name evidence="1" type="ORF">LENED_010276</name>
</gene>
<dbReference type="AlphaFoldDB" id="A0A1Q3EM00"/>
<name>A0A1Q3EM00_LENED</name>
<accession>A0A1Q3EM00</accession>